<dbReference type="EMBL" id="GBRH01265076">
    <property type="protein sequence ID" value="JAD32819.1"/>
    <property type="molecule type" value="Transcribed_RNA"/>
</dbReference>
<dbReference type="AlphaFoldDB" id="A0A0A8Z073"/>
<reference evidence="1" key="2">
    <citation type="journal article" date="2015" name="Data Brief">
        <title>Shoot transcriptome of the giant reed, Arundo donax.</title>
        <authorList>
            <person name="Barrero R.A."/>
            <person name="Guerrero F.D."/>
            <person name="Moolhuijzen P."/>
            <person name="Goolsby J.A."/>
            <person name="Tidwell J."/>
            <person name="Bellgard S.E."/>
            <person name="Bellgard M.I."/>
        </authorList>
    </citation>
    <scope>NUCLEOTIDE SEQUENCE</scope>
    <source>
        <tissue evidence="1">Shoot tissue taken approximately 20 cm above the soil surface</tissue>
    </source>
</reference>
<proteinExistence type="predicted"/>
<organism evidence="1">
    <name type="scientific">Arundo donax</name>
    <name type="common">Giant reed</name>
    <name type="synonym">Donax arundinaceus</name>
    <dbReference type="NCBI Taxonomy" id="35708"/>
    <lineage>
        <taxon>Eukaryota</taxon>
        <taxon>Viridiplantae</taxon>
        <taxon>Streptophyta</taxon>
        <taxon>Embryophyta</taxon>
        <taxon>Tracheophyta</taxon>
        <taxon>Spermatophyta</taxon>
        <taxon>Magnoliopsida</taxon>
        <taxon>Liliopsida</taxon>
        <taxon>Poales</taxon>
        <taxon>Poaceae</taxon>
        <taxon>PACMAD clade</taxon>
        <taxon>Arundinoideae</taxon>
        <taxon>Arundineae</taxon>
        <taxon>Arundo</taxon>
    </lineage>
</organism>
<protein>
    <submittedName>
        <fullName evidence="1">Uncharacterized protein</fullName>
    </submittedName>
</protein>
<reference evidence="1" key="1">
    <citation type="submission" date="2014-09" db="EMBL/GenBank/DDBJ databases">
        <authorList>
            <person name="Magalhaes I.L.F."/>
            <person name="Oliveira U."/>
            <person name="Santos F.R."/>
            <person name="Vidigal T.H.D.A."/>
            <person name="Brescovit A.D."/>
            <person name="Santos A.J."/>
        </authorList>
    </citation>
    <scope>NUCLEOTIDE SEQUENCE</scope>
    <source>
        <tissue evidence="1">Shoot tissue taken approximately 20 cm above the soil surface</tissue>
    </source>
</reference>
<accession>A0A0A8Z073</accession>
<sequence>MHNNVNPFSYSSLHGCHNG</sequence>
<evidence type="ECO:0000313" key="1">
    <source>
        <dbReference type="EMBL" id="JAD32819.1"/>
    </source>
</evidence>
<name>A0A0A8Z073_ARUDO</name>